<sequence>MGRAMAAFDLCTERETAPGTLFFREQDAAAPTTAILSDCWMVPFENALPVRDVAAFKGQRNFSGLWWCATNQRHVGFESWCERDRLMSLDFDPGVVGVSSQPFRVVLPSSLPQRTHVPDFFIRCSDGSAIVMDVRPDKRVKSTDQDVFDATAELCAGVGWSYRRVGDLPPIQLANLRWLAGYRHPRCLRQDIAAGVLARLVPDVPVPLHELATAAGDPVCVLPTLFHLLWTHRISADLESRVLGADTLVWIGQPR</sequence>
<dbReference type="InterPro" id="IPR048000">
    <property type="entry name" value="TnsA-like"/>
</dbReference>
<accession>A0ABT1LUD9</accession>
<proteinExistence type="predicted"/>
<dbReference type="NCBIfam" id="NF033179">
    <property type="entry name" value="TnsA_like_Actin"/>
    <property type="match status" value="1"/>
</dbReference>
<reference evidence="1 2" key="1">
    <citation type="submission" date="2022-06" db="EMBL/GenBank/DDBJ databases">
        <title>Pseudarthrobacter sp. strain RMG13 Genome sequencing and assembly.</title>
        <authorList>
            <person name="Kim I."/>
        </authorList>
    </citation>
    <scope>NUCLEOTIDE SEQUENCE [LARGE SCALE GENOMIC DNA]</scope>
    <source>
        <strain evidence="1 2">RMG13</strain>
    </source>
</reference>
<evidence type="ECO:0000313" key="1">
    <source>
        <dbReference type="EMBL" id="MCP9002090.1"/>
    </source>
</evidence>
<keyword evidence="2" id="KW-1185">Reference proteome</keyword>
<dbReference type="EMBL" id="JANCLV010000032">
    <property type="protein sequence ID" value="MCP9002090.1"/>
    <property type="molecule type" value="Genomic_DNA"/>
</dbReference>
<evidence type="ECO:0000313" key="2">
    <source>
        <dbReference type="Proteomes" id="UP001524318"/>
    </source>
</evidence>
<gene>
    <name evidence="1" type="ORF">NFC73_20530</name>
</gene>
<dbReference type="Proteomes" id="UP001524318">
    <property type="component" value="Unassembled WGS sequence"/>
</dbReference>
<comment type="caution">
    <text evidence="1">The sequence shown here is derived from an EMBL/GenBank/DDBJ whole genome shotgun (WGS) entry which is preliminary data.</text>
</comment>
<organism evidence="1 2">
    <name type="scientific">Pseudarthrobacter humi</name>
    <dbReference type="NCBI Taxonomy" id="2952523"/>
    <lineage>
        <taxon>Bacteria</taxon>
        <taxon>Bacillati</taxon>
        <taxon>Actinomycetota</taxon>
        <taxon>Actinomycetes</taxon>
        <taxon>Micrococcales</taxon>
        <taxon>Micrococcaceae</taxon>
        <taxon>Pseudarthrobacter</taxon>
    </lineage>
</organism>
<protein>
    <submittedName>
        <fullName evidence="1">TnsA-like heteromeric transposase endonuclease subunit</fullName>
    </submittedName>
</protein>
<dbReference type="RefSeq" id="WP_254753300.1">
    <property type="nucleotide sequence ID" value="NZ_JANCLV010000032.1"/>
</dbReference>
<name>A0ABT1LUD9_9MICC</name>